<protein>
    <submittedName>
        <fullName evidence="1">Uncharacterized protein</fullName>
    </submittedName>
</protein>
<sequence>MESTVCLEVLPGPSRSVQLGMDFVVVVVDVVADAELIIWNVTTLACSCQLKELSLLFETEVVAPFFVVNNNNTNNINNQYVKSVNTLSPERKPPLPRHTPLVILWAAGAVILRFVFSRLQRNFGCFPAI</sequence>
<dbReference type="Proteomes" id="UP000654075">
    <property type="component" value="Unassembled WGS sequence"/>
</dbReference>
<comment type="caution">
    <text evidence="1">The sequence shown here is derived from an EMBL/GenBank/DDBJ whole genome shotgun (WGS) entry which is preliminary data.</text>
</comment>
<reference evidence="1" key="1">
    <citation type="submission" date="2021-02" db="EMBL/GenBank/DDBJ databases">
        <authorList>
            <person name="Dougan E. K."/>
            <person name="Rhodes N."/>
            <person name="Thang M."/>
            <person name="Chan C."/>
        </authorList>
    </citation>
    <scope>NUCLEOTIDE SEQUENCE</scope>
</reference>
<dbReference type="AlphaFoldDB" id="A0A813HR36"/>
<evidence type="ECO:0000313" key="1">
    <source>
        <dbReference type="EMBL" id="CAE8640784.1"/>
    </source>
</evidence>
<evidence type="ECO:0000313" key="2">
    <source>
        <dbReference type="Proteomes" id="UP000654075"/>
    </source>
</evidence>
<accession>A0A813HR36</accession>
<name>A0A813HR36_POLGL</name>
<gene>
    <name evidence="1" type="ORF">PGLA1383_LOCUS55554</name>
</gene>
<proteinExistence type="predicted"/>
<dbReference type="EMBL" id="CAJNNV010032702">
    <property type="protein sequence ID" value="CAE8640784.1"/>
    <property type="molecule type" value="Genomic_DNA"/>
</dbReference>
<keyword evidence="2" id="KW-1185">Reference proteome</keyword>
<organism evidence="1 2">
    <name type="scientific">Polarella glacialis</name>
    <name type="common">Dinoflagellate</name>
    <dbReference type="NCBI Taxonomy" id="89957"/>
    <lineage>
        <taxon>Eukaryota</taxon>
        <taxon>Sar</taxon>
        <taxon>Alveolata</taxon>
        <taxon>Dinophyceae</taxon>
        <taxon>Suessiales</taxon>
        <taxon>Suessiaceae</taxon>
        <taxon>Polarella</taxon>
    </lineage>
</organism>